<dbReference type="Pfam" id="PF16321">
    <property type="entry name" value="Ribosom_S30AE_C"/>
    <property type="match status" value="2"/>
</dbReference>
<organism evidence="3 4">
    <name type="scientific">Amycolatopsis cynarae</name>
    <dbReference type="NCBI Taxonomy" id="2995223"/>
    <lineage>
        <taxon>Bacteria</taxon>
        <taxon>Bacillati</taxon>
        <taxon>Actinomycetota</taxon>
        <taxon>Actinomycetes</taxon>
        <taxon>Pseudonocardiales</taxon>
        <taxon>Pseudonocardiaceae</taxon>
        <taxon>Amycolatopsis</taxon>
    </lineage>
</organism>
<protein>
    <submittedName>
        <fullName evidence="3">Sigma 54 modulation/S30EA ribosomal C-terminal domain-containing protein</fullName>
    </submittedName>
</protein>
<dbReference type="EMBL" id="CP113836">
    <property type="protein sequence ID" value="WAL66871.1"/>
    <property type="molecule type" value="Genomic_DNA"/>
</dbReference>
<dbReference type="PANTHER" id="PTHR33231:SF1">
    <property type="entry name" value="30S RIBOSOMAL PROTEIN"/>
    <property type="match status" value="1"/>
</dbReference>
<dbReference type="Proteomes" id="UP001163203">
    <property type="component" value="Chromosome"/>
</dbReference>
<feature type="domain" description="Sigma 54 modulation/S30EA ribosomal protein C-terminal" evidence="2">
    <location>
        <begin position="124"/>
        <end position="178"/>
    </location>
</feature>
<dbReference type="InterPro" id="IPR032528">
    <property type="entry name" value="Ribosom_S30AE_C"/>
</dbReference>
<evidence type="ECO:0000313" key="3">
    <source>
        <dbReference type="EMBL" id="WAL66871.1"/>
    </source>
</evidence>
<evidence type="ECO:0000256" key="1">
    <source>
        <dbReference type="SAM" id="MobiDB-lite"/>
    </source>
</evidence>
<keyword evidence="4" id="KW-1185">Reference proteome</keyword>
<evidence type="ECO:0000313" key="4">
    <source>
        <dbReference type="Proteomes" id="UP001163203"/>
    </source>
</evidence>
<proteinExistence type="predicted"/>
<sequence length="249" mass="27690">MSGTDIAVETSGEILARARDQVERQIEAFVRRLPGTVEGLRVRLTTFRQNSTPRPALAQINLTLDGRALRAQVAAPFFPEAATLLRARLCQHQARLDDPSTPRPWPDAYRQSHPAPLCTVSPARRKIVRRKQFPLQTATPDEAALAMDVRDYDFHLFVDAETGQDSLVYRIGPTGYRLARLSGLQPPQGAALPWTINVHGVPELTPEQAAERLDDTEMPHRFFQDTATGRGSVLYLRYDGHYGLLTAAG</sequence>
<evidence type="ECO:0000259" key="2">
    <source>
        <dbReference type="Pfam" id="PF16321"/>
    </source>
</evidence>
<accession>A0ABY7B7M0</accession>
<dbReference type="InterPro" id="IPR038416">
    <property type="entry name" value="Ribosom_S30AE_C_sf"/>
</dbReference>
<dbReference type="InterPro" id="IPR050574">
    <property type="entry name" value="HPF/YfiA_ribosome-assoc"/>
</dbReference>
<name>A0ABY7B7M0_9PSEU</name>
<gene>
    <name evidence="3" type="ORF">ORV05_03425</name>
</gene>
<dbReference type="Gene3D" id="3.30.505.50">
    <property type="entry name" value="Sigma 54 modulation/S30EA ribosomal protein, C-terminal domain"/>
    <property type="match status" value="2"/>
</dbReference>
<feature type="region of interest" description="Disordered" evidence="1">
    <location>
        <begin position="95"/>
        <end position="114"/>
    </location>
</feature>
<feature type="domain" description="Sigma 54 modulation/S30EA ribosomal protein C-terminal" evidence="2">
    <location>
        <begin position="200"/>
        <end position="244"/>
    </location>
</feature>
<dbReference type="PANTHER" id="PTHR33231">
    <property type="entry name" value="30S RIBOSOMAL PROTEIN"/>
    <property type="match status" value="1"/>
</dbReference>
<reference evidence="3" key="1">
    <citation type="submission" date="2022-11" db="EMBL/GenBank/DDBJ databases">
        <authorList>
            <person name="Mo P."/>
        </authorList>
    </citation>
    <scope>NUCLEOTIDE SEQUENCE</scope>
    <source>
        <strain evidence="3">HUAS 11-8</strain>
    </source>
</reference>
<dbReference type="RefSeq" id="WP_268756996.1">
    <property type="nucleotide sequence ID" value="NZ_CP113836.1"/>
</dbReference>